<dbReference type="OrthoDB" id="414698at2759"/>
<dbReference type="PANTHER" id="PTHR48070:SF6">
    <property type="entry name" value="ESTERASE OVCA2"/>
    <property type="match status" value="1"/>
</dbReference>
<dbReference type="PANTHER" id="PTHR48070">
    <property type="entry name" value="ESTERASE OVCA2"/>
    <property type="match status" value="1"/>
</dbReference>
<evidence type="ECO:0000259" key="3">
    <source>
        <dbReference type="Pfam" id="PF03959"/>
    </source>
</evidence>
<dbReference type="AlphaFoldDB" id="A0A9N8EUG3"/>
<dbReference type="GO" id="GO:0005634">
    <property type="term" value="C:nucleus"/>
    <property type="evidence" value="ECO:0007669"/>
    <property type="project" value="TreeGrafter"/>
</dbReference>
<evidence type="ECO:0000313" key="5">
    <source>
        <dbReference type="Proteomes" id="UP001153069"/>
    </source>
</evidence>
<dbReference type="InterPro" id="IPR005645">
    <property type="entry name" value="FSH-like_dom"/>
</dbReference>
<proteinExistence type="predicted"/>
<evidence type="ECO:0000256" key="2">
    <source>
        <dbReference type="SAM" id="MobiDB-lite"/>
    </source>
</evidence>
<feature type="compositionally biased region" description="Basic and acidic residues" evidence="2">
    <location>
        <begin position="311"/>
        <end position="322"/>
    </location>
</feature>
<feature type="compositionally biased region" description="Basic and acidic residues" evidence="2">
    <location>
        <begin position="11"/>
        <end position="30"/>
    </location>
</feature>
<dbReference type="InterPro" id="IPR029058">
    <property type="entry name" value="AB_hydrolase_fold"/>
</dbReference>
<gene>
    <name evidence="4" type="ORF">SEMRO_1606_G285480.1</name>
</gene>
<dbReference type="InterPro" id="IPR050593">
    <property type="entry name" value="LovG"/>
</dbReference>
<evidence type="ECO:0000256" key="1">
    <source>
        <dbReference type="ARBA" id="ARBA00022801"/>
    </source>
</evidence>
<dbReference type="GO" id="GO:0016787">
    <property type="term" value="F:hydrolase activity"/>
    <property type="evidence" value="ECO:0007669"/>
    <property type="project" value="UniProtKB-KW"/>
</dbReference>
<accession>A0A9N8EUG3</accession>
<keyword evidence="1" id="KW-0378">Hydrolase</keyword>
<feature type="region of interest" description="Disordered" evidence="2">
    <location>
        <begin position="291"/>
        <end position="355"/>
    </location>
</feature>
<dbReference type="Proteomes" id="UP001153069">
    <property type="component" value="Unassembled WGS sequence"/>
</dbReference>
<reference evidence="4" key="1">
    <citation type="submission" date="2020-06" db="EMBL/GenBank/DDBJ databases">
        <authorList>
            <consortium name="Plant Systems Biology data submission"/>
        </authorList>
    </citation>
    <scope>NUCLEOTIDE SEQUENCE</scope>
    <source>
        <strain evidence="4">D6</strain>
    </source>
</reference>
<evidence type="ECO:0000313" key="4">
    <source>
        <dbReference type="EMBL" id="CAB9524930.1"/>
    </source>
</evidence>
<dbReference type="GO" id="GO:0005737">
    <property type="term" value="C:cytoplasm"/>
    <property type="evidence" value="ECO:0007669"/>
    <property type="project" value="TreeGrafter"/>
</dbReference>
<keyword evidence="5" id="KW-1185">Reference proteome</keyword>
<protein>
    <recommendedName>
        <fullName evidence="3">Serine hydrolase domain-containing protein</fullName>
    </recommendedName>
</protein>
<dbReference type="Gene3D" id="3.40.50.1820">
    <property type="entry name" value="alpha/beta hydrolase"/>
    <property type="match status" value="1"/>
</dbReference>
<name>A0A9N8EUG3_9STRA</name>
<organism evidence="4 5">
    <name type="scientific">Seminavis robusta</name>
    <dbReference type="NCBI Taxonomy" id="568900"/>
    <lineage>
        <taxon>Eukaryota</taxon>
        <taxon>Sar</taxon>
        <taxon>Stramenopiles</taxon>
        <taxon>Ochrophyta</taxon>
        <taxon>Bacillariophyta</taxon>
        <taxon>Bacillariophyceae</taxon>
        <taxon>Bacillariophycidae</taxon>
        <taxon>Naviculales</taxon>
        <taxon>Naviculaceae</taxon>
        <taxon>Seminavis</taxon>
    </lineage>
</organism>
<comment type="caution">
    <text evidence="4">The sequence shown here is derived from an EMBL/GenBank/DDBJ whole genome shotgun (WGS) entry which is preliminary data.</text>
</comment>
<sequence>MPMEYSNPTSPDDKGPSPPPRTHERSEGHHQQQQQDSLPTGLRILCLHDANSSASGLKTHLTMLGDRLYQKHGIDLVYINSPLCVSELDGDTDRIWYETDQRRPGEDSPQQEQLLGLDASLCLLQQIWKSMPFWGILGIGQGAAIGSLLSLLPEVKPRAKFGIFIQGEALIQEAEQLVDAGDDWSCLHIIDPDVKTGTGGRLIQQFGGAVHKVSRNGEAGYSKKALNIIGKFIIDQKKKMRQHGESQALALQNQLHIVEQQASRLIAQRIAENPPNVLMAVVAPKEVAAGGMKRRGPGEEGGGAPCPPEFLLRRDTRADLDAHGTSSRMHPEEQRKNNNNTSSNNEDGNSSSQPK</sequence>
<dbReference type="Pfam" id="PF03959">
    <property type="entry name" value="FSH1"/>
    <property type="match status" value="1"/>
</dbReference>
<feature type="compositionally biased region" description="Polar residues" evidence="2">
    <location>
        <begin position="1"/>
        <end position="10"/>
    </location>
</feature>
<feature type="compositionally biased region" description="Low complexity" evidence="2">
    <location>
        <begin position="337"/>
        <end position="355"/>
    </location>
</feature>
<feature type="region of interest" description="Disordered" evidence="2">
    <location>
        <begin position="1"/>
        <end position="36"/>
    </location>
</feature>
<dbReference type="EMBL" id="CAICTM010001604">
    <property type="protein sequence ID" value="CAB9524930.1"/>
    <property type="molecule type" value="Genomic_DNA"/>
</dbReference>
<feature type="domain" description="Serine hydrolase" evidence="3">
    <location>
        <begin position="42"/>
        <end position="171"/>
    </location>
</feature>